<evidence type="ECO:0000313" key="3">
    <source>
        <dbReference type="Proteomes" id="UP000278756"/>
    </source>
</evidence>
<reference evidence="3" key="1">
    <citation type="journal article" date="2017" name="Biotechnol. Biofuels">
        <title>Evaluation of environmental bacterial communities as a factor affecting the growth of duckweed Lemna minor.</title>
        <authorList>
            <person name="Ishizawa H."/>
            <person name="Kuroda M."/>
            <person name="Morikawa M."/>
            <person name="Ike M."/>
        </authorList>
    </citation>
    <scope>NUCLEOTIDE SEQUENCE [LARGE SCALE GENOMIC DNA]</scope>
    <source>
        <strain evidence="3">M6</strain>
    </source>
</reference>
<dbReference type="Proteomes" id="UP000278756">
    <property type="component" value="Chromosome 1"/>
</dbReference>
<accession>A0A3G9G3M5</accession>
<dbReference type="OrthoDB" id="5525824at2"/>
<keyword evidence="1" id="KW-0812">Transmembrane</keyword>
<feature type="transmembrane region" description="Helical" evidence="1">
    <location>
        <begin position="21"/>
        <end position="41"/>
    </location>
</feature>
<protein>
    <submittedName>
        <fullName evidence="2">Uncharacterized protein</fullName>
    </submittedName>
</protein>
<keyword evidence="1" id="KW-1133">Transmembrane helix</keyword>
<evidence type="ECO:0000256" key="1">
    <source>
        <dbReference type="SAM" id="Phobius"/>
    </source>
</evidence>
<evidence type="ECO:0000313" key="2">
    <source>
        <dbReference type="EMBL" id="BBF81347.1"/>
    </source>
</evidence>
<dbReference type="EMBL" id="AP018827">
    <property type="protein sequence ID" value="BBF81347.1"/>
    <property type="molecule type" value="Genomic_DNA"/>
</dbReference>
<organism evidence="2 3">
    <name type="scientific">Asticcacaulis excentricus</name>
    <dbReference type="NCBI Taxonomy" id="78587"/>
    <lineage>
        <taxon>Bacteria</taxon>
        <taxon>Pseudomonadati</taxon>
        <taxon>Pseudomonadota</taxon>
        <taxon>Alphaproteobacteria</taxon>
        <taxon>Caulobacterales</taxon>
        <taxon>Caulobacteraceae</taxon>
        <taxon>Asticcacaulis</taxon>
    </lineage>
</organism>
<keyword evidence="1" id="KW-0472">Membrane</keyword>
<name>A0A3G9G3M5_9CAUL</name>
<reference evidence="3" key="2">
    <citation type="journal article" date="2017" name="Plant Physiol. Biochem.">
        <title>Differential oxidative and antioxidative response of duckweed Lemna minor toward plant growth promoting/inhibiting bacteria.</title>
        <authorList>
            <person name="Ishizawa H."/>
            <person name="Kuroda M."/>
            <person name="Morikawa M."/>
            <person name="Ike M."/>
        </authorList>
    </citation>
    <scope>NUCLEOTIDE SEQUENCE [LARGE SCALE GENOMIC DNA]</scope>
    <source>
        <strain evidence="3">M6</strain>
    </source>
</reference>
<proteinExistence type="predicted"/>
<dbReference type="RefSeq" id="WP_126422374.1">
    <property type="nucleotide sequence ID" value="NZ_AP018827.1"/>
</dbReference>
<dbReference type="AlphaFoldDB" id="A0A3G9G3M5"/>
<gene>
    <name evidence="2" type="ORF">EM6_1945</name>
</gene>
<sequence>MRFRHRRARELEEGESYYVSMTDLMVGVLFIFIIMLAYFALHFRDTTEELISAKDAQTTALMQVATDLRARQAEIEVDNRNRIVCLKDTDLLEAGATGDRRCFAYSAVTPGRNTDETTQRIAAAQALFASSLNGDIGSAVPSASVNLSDGSTSFDADRLFTTGTATLTDEGRTAVAELARGLAARLPCMAYGVSVSNCPETPKMNLVTIVAYANINAAITEGRAAQALSLERSVVFHQALLTAQPVLGQLKNQPQGGEPLLRLVSVSQSSSSAPSGGSGKTLAIRFEMAAPAQK</sequence>